<evidence type="ECO:0000256" key="3">
    <source>
        <dbReference type="ARBA" id="ARBA00022771"/>
    </source>
</evidence>
<dbReference type="GO" id="GO:0008270">
    <property type="term" value="F:zinc ion binding"/>
    <property type="evidence" value="ECO:0007669"/>
    <property type="project" value="UniProtKB-KW"/>
</dbReference>
<dbReference type="Proteomes" id="UP000823561">
    <property type="component" value="Chromosome 22"/>
</dbReference>
<keyword evidence="8" id="KW-1185">Reference proteome</keyword>
<feature type="domain" description="HAT C-terminal dimerisation" evidence="6">
    <location>
        <begin position="567"/>
        <end position="643"/>
    </location>
</feature>
<name>A0AAV6FNR5_9TELE</name>
<dbReference type="GO" id="GO:0005634">
    <property type="term" value="C:nucleus"/>
    <property type="evidence" value="ECO:0007669"/>
    <property type="project" value="UniProtKB-SubCell"/>
</dbReference>
<sequence length="657" mass="74645">MARNSGGVELFCAGSNLSGVIHANVSGPRVCSSDQEDNIREDFRGNCVNVTGLGGWTTDTRFATQGNWPRHKQTMPYFDSWSPADGNPTEFPGAPSQSRAPLKTEETLLYKEYNQQQIEVDIVSYPSIMASSRKQCRRRSGNSKSRKRYLAELQPVTVPQQVSQVVFISEDEHLKHHLLKMLVTDLLPFSKVKDVGFRAYCRALNPTFDPPSSALWVRTELQSVYEHIKAEVRNMLQSVPEVALTAEMWTHTSEGVYLTVSCHFIDRYWKRRNCLLETVALDSERDASRVAEQLLKTSSDWGIADKVKVVVSNMICKGSMTESCEAKGWAHVRCFVCNLDIVFREALAKLDEPLWRVPQLLRKCRAIVRFFQQERDAQRQLRANQEKLNLSPLRLVQAAAEDTWLDVGTMLQRLSEQRAAINLVLLQHVKEDLWLNDRDVEKINSVLAALQPLRDTAKEMVSDGYESLSNIIPLVDNLQKSMARLSEDGNQVAKALADVCLRRFSHAGDHRWMALSTAMDPRFKNIMLFSSRAQTIEQKLQAELKALCPSKDASPLGFGTDEVDAILKKYKSTNTMVRDQNPLDFWRLPRGFKKLSHIAQKYLTVVSTAVPLQRAFNPEISRRVHHSRCHLEPENVNLMMFLNGHWSIESSNSPESE</sequence>
<accession>A0AAV6FNR5</accession>
<dbReference type="PANTHER" id="PTHR46481:SF10">
    <property type="entry name" value="ZINC FINGER BED DOMAIN-CONTAINING PROTEIN 39"/>
    <property type="match status" value="1"/>
</dbReference>
<evidence type="ECO:0000313" key="8">
    <source>
        <dbReference type="Proteomes" id="UP000823561"/>
    </source>
</evidence>
<dbReference type="InterPro" id="IPR052035">
    <property type="entry name" value="ZnF_BED_domain_contain"/>
</dbReference>
<organism evidence="7 8">
    <name type="scientific">Alosa alosa</name>
    <name type="common">allis shad</name>
    <dbReference type="NCBI Taxonomy" id="278164"/>
    <lineage>
        <taxon>Eukaryota</taxon>
        <taxon>Metazoa</taxon>
        <taxon>Chordata</taxon>
        <taxon>Craniata</taxon>
        <taxon>Vertebrata</taxon>
        <taxon>Euteleostomi</taxon>
        <taxon>Actinopterygii</taxon>
        <taxon>Neopterygii</taxon>
        <taxon>Teleostei</taxon>
        <taxon>Clupei</taxon>
        <taxon>Clupeiformes</taxon>
        <taxon>Clupeoidei</taxon>
        <taxon>Clupeidae</taxon>
        <taxon>Alosa</taxon>
    </lineage>
</organism>
<evidence type="ECO:0000256" key="5">
    <source>
        <dbReference type="ARBA" id="ARBA00023242"/>
    </source>
</evidence>
<reference evidence="7" key="1">
    <citation type="submission" date="2020-10" db="EMBL/GenBank/DDBJ databases">
        <title>Chromosome-scale genome assembly of the Allis shad, Alosa alosa.</title>
        <authorList>
            <person name="Margot Z."/>
            <person name="Christophe K."/>
            <person name="Cabau C."/>
            <person name="Louis A."/>
            <person name="Berthelot C."/>
            <person name="Parey E."/>
            <person name="Roest Crollius H."/>
            <person name="Montfort J."/>
            <person name="Robinson-Rechavi M."/>
            <person name="Bucao C."/>
            <person name="Bouchez O."/>
            <person name="Gislard M."/>
            <person name="Lluch J."/>
            <person name="Milhes M."/>
            <person name="Lampietro C."/>
            <person name="Lopez Roques C."/>
            <person name="Donnadieu C."/>
            <person name="Braasch I."/>
            <person name="Desvignes T."/>
            <person name="Postlethwait J."/>
            <person name="Bobe J."/>
            <person name="Guiguen Y."/>
        </authorList>
    </citation>
    <scope>NUCLEOTIDE SEQUENCE</scope>
    <source>
        <strain evidence="7">M-15738</strain>
        <tissue evidence="7">Blood</tissue>
    </source>
</reference>
<gene>
    <name evidence="7" type="ORF">AALO_G00279880</name>
</gene>
<comment type="subcellular location">
    <subcellularLocation>
        <location evidence="1">Nucleus</location>
    </subcellularLocation>
</comment>
<dbReference type="EMBL" id="JADWDJ010000022">
    <property type="protein sequence ID" value="KAG5262872.1"/>
    <property type="molecule type" value="Genomic_DNA"/>
</dbReference>
<comment type="caution">
    <text evidence="7">The sequence shown here is derived from an EMBL/GenBank/DDBJ whole genome shotgun (WGS) entry which is preliminary data.</text>
</comment>
<evidence type="ECO:0000256" key="2">
    <source>
        <dbReference type="ARBA" id="ARBA00022723"/>
    </source>
</evidence>
<dbReference type="GO" id="GO:0046983">
    <property type="term" value="F:protein dimerization activity"/>
    <property type="evidence" value="ECO:0007669"/>
    <property type="project" value="InterPro"/>
</dbReference>
<dbReference type="SUPFAM" id="SSF53098">
    <property type="entry name" value="Ribonuclease H-like"/>
    <property type="match status" value="1"/>
</dbReference>
<evidence type="ECO:0000259" key="6">
    <source>
        <dbReference type="Pfam" id="PF05699"/>
    </source>
</evidence>
<evidence type="ECO:0000256" key="4">
    <source>
        <dbReference type="ARBA" id="ARBA00022833"/>
    </source>
</evidence>
<keyword evidence="3" id="KW-0863">Zinc-finger</keyword>
<proteinExistence type="predicted"/>
<dbReference type="Pfam" id="PF05699">
    <property type="entry name" value="Dimer_Tnp_hAT"/>
    <property type="match status" value="1"/>
</dbReference>
<evidence type="ECO:0000256" key="1">
    <source>
        <dbReference type="ARBA" id="ARBA00004123"/>
    </source>
</evidence>
<protein>
    <recommendedName>
        <fullName evidence="6">HAT C-terminal dimerisation domain-containing protein</fullName>
    </recommendedName>
</protein>
<evidence type="ECO:0000313" key="7">
    <source>
        <dbReference type="EMBL" id="KAG5262872.1"/>
    </source>
</evidence>
<dbReference type="InterPro" id="IPR008906">
    <property type="entry name" value="HATC_C_dom"/>
</dbReference>
<keyword evidence="4" id="KW-0862">Zinc</keyword>
<dbReference type="AlphaFoldDB" id="A0AAV6FNR5"/>
<keyword evidence="2" id="KW-0479">Metal-binding</keyword>
<dbReference type="PANTHER" id="PTHR46481">
    <property type="entry name" value="ZINC FINGER BED DOMAIN-CONTAINING PROTEIN 4"/>
    <property type="match status" value="1"/>
</dbReference>
<keyword evidence="5" id="KW-0539">Nucleus</keyword>
<dbReference type="InterPro" id="IPR012337">
    <property type="entry name" value="RNaseH-like_sf"/>
</dbReference>